<dbReference type="PANTHER" id="PTHR22550:SF9">
    <property type="entry name" value="STAGE V SPORULATION PROTEIN AF"/>
    <property type="match status" value="1"/>
</dbReference>
<protein>
    <submittedName>
        <fullName evidence="5">Spore germination protein</fullName>
    </submittedName>
</protein>
<feature type="transmembrane region" description="Helical" evidence="4">
    <location>
        <begin position="297"/>
        <end position="317"/>
    </location>
</feature>
<evidence type="ECO:0000313" key="5">
    <source>
        <dbReference type="EMBL" id="BDG59826.1"/>
    </source>
</evidence>
<keyword evidence="6" id="KW-1185">Reference proteome</keyword>
<sequence>MRDRVALTGDLDRDVQALKHLIPADDLQDRRLVLGRGRGPEAALLYIEGLADPQVLNRDILGPLLGGLAGQSEGPAGAAAGAVTAAEAIARQCTSVSRIQASADPGRLAGALLDGEAVLLVGGSRTGAALQAAGGPDRPVEPPGVEASLRGPRDAFVESLVNNVALVRRRIRDRSLRVRILRVGRRSRTRVALLYLGDVARPELVREVRHRLETIDFDGILDAHQLAEMLGHEGRSPFPRVEKTERPDRTAAALFEGRVAVLVDVSPFALLVPVILLDSFQAPDDYYTLPALTAFVRIVRLLGWAVVTYLPALYVAVAQYNPDLVRTELTLFMQADRTGIPLTPVVEVIFLEFTMEMIHESLIRLPEKVGSAATIVGGLIIGQAAVQARLISSVVVIVVASSAIGSFTFPNAEMGLSWRLVKWLNIGAAALFGLHGLFIASLCLLAYLNSIDSFGAPYLAPISPHLPRDAARDTLHRMHWGRLRWRGSVFRPTDPDRAPRSVAQQQGLTPTSAPPGRLGPKGRGSP</sequence>
<dbReference type="PIRSF" id="PIRSF005690">
    <property type="entry name" value="GerBA"/>
    <property type="match status" value="1"/>
</dbReference>
<feature type="transmembrane region" description="Helical" evidence="4">
    <location>
        <begin position="259"/>
        <end position="277"/>
    </location>
</feature>
<keyword evidence="2 4" id="KW-0472">Membrane</keyword>
<reference evidence="5" key="1">
    <citation type="submission" date="2022-03" db="EMBL/GenBank/DDBJ databases">
        <title>Complete genome sequence of Caldinitratiruptor microaerophilus.</title>
        <authorList>
            <person name="Mukaiyama R."/>
            <person name="Nishiyama T."/>
            <person name="Ueda K."/>
        </authorList>
    </citation>
    <scope>NUCLEOTIDE SEQUENCE</scope>
    <source>
        <strain evidence="5">JCM 16183</strain>
    </source>
</reference>
<dbReference type="InterPro" id="IPR050768">
    <property type="entry name" value="UPF0353/GerABKA_families"/>
</dbReference>
<keyword evidence="4" id="KW-0812">Transmembrane</keyword>
<comment type="similarity">
    <text evidence="1">Belongs to the GerABKA family.</text>
</comment>
<evidence type="ECO:0000313" key="6">
    <source>
        <dbReference type="Proteomes" id="UP001163687"/>
    </source>
</evidence>
<dbReference type="GO" id="GO:0009847">
    <property type="term" value="P:spore germination"/>
    <property type="evidence" value="ECO:0007669"/>
    <property type="project" value="InterPro"/>
</dbReference>
<dbReference type="InterPro" id="IPR004995">
    <property type="entry name" value="Spore_Ger"/>
</dbReference>
<feature type="transmembrane region" description="Helical" evidence="4">
    <location>
        <begin position="390"/>
        <end position="409"/>
    </location>
</feature>
<evidence type="ECO:0000256" key="1">
    <source>
        <dbReference type="ARBA" id="ARBA00005278"/>
    </source>
</evidence>
<proteinExistence type="inferred from homology"/>
<keyword evidence="4" id="KW-1133">Transmembrane helix</keyword>
<dbReference type="Proteomes" id="UP001163687">
    <property type="component" value="Chromosome"/>
</dbReference>
<dbReference type="PANTHER" id="PTHR22550">
    <property type="entry name" value="SPORE GERMINATION PROTEIN"/>
    <property type="match status" value="1"/>
</dbReference>
<feature type="region of interest" description="Disordered" evidence="3">
    <location>
        <begin position="492"/>
        <end position="526"/>
    </location>
</feature>
<dbReference type="GO" id="GO:0016020">
    <property type="term" value="C:membrane"/>
    <property type="evidence" value="ECO:0007669"/>
    <property type="project" value="InterPro"/>
</dbReference>
<organism evidence="5 6">
    <name type="scientific">Caldinitratiruptor microaerophilus</name>
    <dbReference type="NCBI Taxonomy" id="671077"/>
    <lineage>
        <taxon>Bacteria</taxon>
        <taxon>Bacillati</taxon>
        <taxon>Bacillota</taxon>
        <taxon>Clostridia</taxon>
        <taxon>Eubacteriales</taxon>
        <taxon>Symbiobacteriaceae</taxon>
        <taxon>Caldinitratiruptor</taxon>
    </lineage>
</organism>
<name>A0AA35G782_9FIRM</name>
<evidence type="ECO:0000256" key="4">
    <source>
        <dbReference type="SAM" id="Phobius"/>
    </source>
</evidence>
<feature type="transmembrane region" description="Helical" evidence="4">
    <location>
        <begin position="429"/>
        <end position="448"/>
    </location>
</feature>
<dbReference type="RefSeq" id="WP_264843914.1">
    <property type="nucleotide sequence ID" value="NZ_AP025628.1"/>
</dbReference>
<dbReference type="EMBL" id="AP025628">
    <property type="protein sequence ID" value="BDG59826.1"/>
    <property type="molecule type" value="Genomic_DNA"/>
</dbReference>
<feature type="compositionally biased region" description="Polar residues" evidence="3">
    <location>
        <begin position="502"/>
        <end position="511"/>
    </location>
</feature>
<gene>
    <name evidence="5" type="ORF">caldi_09160</name>
</gene>
<dbReference type="AlphaFoldDB" id="A0AA35G782"/>
<dbReference type="Pfam" id="PF03323">
    <property type="entry name" value="GerA"/>
    <property type="match status" value="1"/>
</dbReference>
<evidence type="ECO:0000256" key="2">
    <source>
        <dbReference type="ARBA" id="ARBA00023136"/>
    </source>
</evidence>
<dbReference type="KEGG" id="cmic:caldi_09160"/>
<accession>A0AA35G782</accession>
<evidence type="ECO:0000256" key="3">
    <source>
        <dbReference type="SAM" id="MobiDB-lite"/>
    </source>
</evidence>